<evidence type="ECO:0000256" key="1">
    <source>
        <dbReference type="ARBA" id="ARBA00001913"/>
    </source>
</evidence>
<evidence type="ECO:0000313" key="6">
    <source>
        <dbReference type="EMBL" id="MBP0462387.1"/>
    </source>
</evidence>
<dbReference type="Gene3D" id="2.150.10.10">
    <property type="entry name" value="Serralysin-like metalloprotease, C-terminal"/>
    <property type="match status" value="2"/>
</dbReference>
<accession>A0ABS4AP79</accession>
<comment type="cofactor">
    <cofactor evidence="1">
        <name>Ca(2+)</name>
        <dbReference type="ChEBI" id="CHEBI:29108"/>
    </cofactor>
</comment>
<keyword evidence="4" id="KW-0677">Repeat</keyword>
<reference evidence="6 7" key="1">
    <citation type="submission" date="2021-03" db="EMBL/GenBank/DDBJ databases">
        <authorList>
            <person name="So Y."/>
        </authorList>
    </citation>
    <scope>NUCLEOTIDE SEQUENCE [LARGE SCALE GENOMIC DNA]</scope>
    <source>
        <strain evidence="6 7">PWR1</strain>
    </source>
</reference>
<dbReference type="Pfam" id="PF00353">
    <property type="entry name" value="HemolysinCabind"/>
    <property type="match status" value="3"/>
</dbReference>
<dbReference type="PANTHER" id="PTHR38340:SF1">
    <property type="entry name" value="S-LAYER PROTEIN"/>
    <property type="match status" value="1"/>
</dbReference>
<protein>
    <submittedName>
        <fullName evidence="6">M10 family metallopeptidase C-terminal domain-containing protein</fullName>
    </submittedName>
</protein>
<evidence type="ECO:0000256" key="4">
    <source>
        <dbReference type="ARBA" id="ARBA00022737"/>
    </source>
</evidence>
<sequence length="690" mass="71206">MAGFTTVQDSGPSANRIDMVFVGDGYTSGEIATTYAAHVQALLTYIFDGTLLTEPFGRYRNFFNIHRVEVVSAESGADDPGAGVYRNTALGASYRWDGVTDRLLYISDAAANAAVAATFAGTGITAEMRFATVNSATYGGGGGNWAVYAGGNSFAREVALHEVGHSFAQLADEYWFSGTYTGGEPFARNVTTDPTGAKWAEWIGYNQPGLGVIGAYEGGYYNATGIWRPSLDSKMRSLDRPFDVVAREEFIRGFYALVDPIDSHTPNAGTQTNRTSLTVDVIDPAVIRVDWTVNGTTFAGAGETFDLRDRRFGFGTFTVTALAQDPTDWVRGDRSALQESVTWTVVNDYERYGTAAANRLDGTANPNAIFGLGGHDTLDGLAGADTLAGGPGDDLYVVDQAGDRVVEAAGAGTDTVRTTLALYTLGATLEHLVAGDGTPHRFNGNAAANRLTGGGGADTLSGGAGADTLDGGGGIDRLSGGGDDDWYVLTPGDIVAEGAGGGRDTVTIGAGTSYALAAEVEALRMTAGTIVFGLGNTGANTMVGNANGNVLNGAGGADSIAGEGGADVLIGGEGADTLRGGAAGDVFRFDAAADSGPAAPDLIADFAFRAGEVDRISLSRIDARAGTAGDEAFTFIGTNAFTGVQGQLRAEAVTPGVRWRIEPDVNGDRAADLVLLVDSATAPVAGWFIL</sequence>
<comment type="caution">
    <text evidence="6">The sequence shown here is derived from an EMBL/GenBank/DDBJ whole genome shotgun (WGS) entry which is preliminary data.</text>
</comment>
<keyword evidence="7" id="KW-1185">Reference proteome</keyword>
<gene>
    <name evidence="6" type="ORF">J5Y09_00555</name>
</gene>
<dbReference type="Proteomes" id="UP000680815">
    <property type="component" value="Unassembled WGS sequence"/>
</dbReference>
<keyword evidence="3" id="KW-0964">Secreted</keyword>
<comment type="subcellular location">
    <subcellularLocation>
        <location evidence="2">Secreted</location>
    </subcellularLocation>
</comment>
<dbReference type="PRINTS" id="PR00313">
    <property type="entry name" value="CABNDNGRPT"/>
</dbReference>
<dbReference type="EMBL" id="JAGIYZ010000001">
    <property type="protein sequence ID" value="MBP0462387.1"/>
    <property type="molecule type" value="Genomic_DNA"/>
</dbReference>
<dbReference type="InterPro" id="IPR050557">
    <property type="entry name" value="RTX_toxin/Mannuronan_C5-epim"/>
</dbReference>
<evidence type="ECO:0000313" key="7">
    <source>
        <dbReference type="Proteomes" id="UP000680815"/>
    </source>
</evidence>
<dbReference type="InterPro" id="IPR019026">
    <property type="entry name" value="Peptidase_M64_IgA"/>
</dbReference>
<dbReference type="Pfam" id="PF09471">
    <property type="entry name" value="Peptidase_M64"/>
    <property type="match status" value="1"/>
</dbReference>
<evidence type="ECO:0000256" key="3">
    <source>
        <dbReference type="ARBA" id="ARBA00022525"/>
    </source>
</evidence>
<dbReference type="InterPro" id="IPR011049">
    <property type="entry name" value="Serralysin-like_metalloprot_C"/>
</dbReference>
<dbReference type="Pfam" id="PF08548">
    <property type="entry name" value="Peptidase_M10_C"/>
    <property type="match status" value="1"/>
</dbReference>
<evidence type="ECO:0000259" key="5">
    <source>
        <dbReference type="Pfam" id="PF08548"/>
    </source>
</evidence>
<name>A0ABS4AP79_9PROT</name>
<dbReference type="PANTHER" id="PTHR38340">
    <property type="entry name" value="S-LAYER PROTEIN"/>
    <property type="match status" value="1"/>
</dbReference>
<organism evidence="6 7">
    <name type="scientific">Roseomonas nitratireducens</name>
    <dbReference type="NCBI Taxonomy" id="2820810"/>
    <lineage>
        <taxon>Bacteria</taxon>
        <taxon>Pseudomonadati</taxon>
        <taxon>Pseudomonadota</taxon>
        <taxon>Alphaproteobacteria</taxon>
        <taxon>Acetobacterales</taxon>
        <taxon>Roseomonadaceae</taxon>
        <taxon>Roseomonas</taxon>
    </lineage>
</organism>
<dbReference type="InterPro" id="IPR013858">
    <property type="entry name" value="Peptidase_M10B_C"/>
</dbReference>
<dbReference type="Gene3D" id="3.40.390.10">
    <property type="entry name" value="Collagenase (Catalytic Domain)"/>
    <property type="match status" value="1"/>
</dbReference>
<feature type="domain" description="Peptidase M10 serralysin C-terminal" evidence="5">
    <location>
        <begin position="555"/>
        <end position="643"/>
    </location>
</feature>
<dbReference type="InterPro" id="IPR001343">
    <property type="entry name" value="Hemolysn_Ca-bd"/>
</dbReference>
<proteinExistence type="predicted"/>
<dbReference type="InterPro" id="IPR024079">
    <property type="entry name" value="MetalloPept_cat_dom_sf"/>
</dbReference>
<dbReference type="SUPFAM" id="SSF51120">
    <property type="entry name" value="beta-Roll"/>
    <property type="match status" value="2"/>
</dbReference>
<dbReference type="RefSeq" id="WP_209349762.1">
    <property type="nucleotide sequence ID" value="NZ_JAGIYZ010000001.1"/>
</dbReference>
<evidence type="ECO:0000256" key="2">
    <source>
        <dbReference type="ARBA" id="ARBA00004613"/>
    </source>
</evidence>
<dbReference type="PROSITE" id="PS00330">
    <property type="entry name" value="HEMOLYSIN_CALCIUM"/>
    <property type="match status" value="5"/>
</dbReference>
<dbReference type="InterPro" id="IPR018511">
    <property type="entry name" value="Hemolysin-typ_Ca-bd_CS"/>
</dbReference>